<gene>
    <name evidence="1" type="ORF">MPLDJ20_20149</name>
</gene>
<sequence length="138" mass="15169">MLVFRPAEEVEWVGKVGCHLSCSAHMRSAKDHVDLSGPAADLFEKLQELPVLHVHTGYFAPLLVGADACIGNDFQLTGFNVQGVETEDHLTFLSQGPEGAIASEARPRVLRRVSSGQHLASRSHRFCDFHVTDPFCQD</sequence>
<dbReference type="Proteomes" id="UP000046373">
    <property type="component" value="Unassembled WGS sequence"/>
</dbReference>
<dbReference type="EMBL" id="CCNB01000012">
    <property type="protein sequence ID" value="CDX35354.1"/>
    <property type="molecule type" value="Genomic_DNA"/>
</dbReference>
<protein>
    <submittedName>
        <fullName evidence="1">Uncharacterized protein</fullName>
    </submittedName>
</protein>
<evidence type="ECO:0000313" key="1">
    <source>
        <dbReference type="EMBL" id="CDX35354.1"/>
    </source>
</evidence>
<reference evidence="1 2" key="1">
    <citation type="submission" date="2014-08" db="EMBL/GenBank/DDBJ databases">
        <authorList>
            <person name="Moulin Lionel"/>
        </authorList>
    </citation>
    <scope>NUCLEOTIDE SEQUENCE [LARGE SCALE GENOMIC DNA]</scope>
</reference>
<name>A0A090F162_MESPL</name>
<accession>A0A090F162</accession>
<proteinExistence type="predicted"/>
<organism evidence="1 2">
    <name type="scientific">Mesorhizobium plurifarium</name>
    <dbReference type="NCBI Taxonomy" id="69974"/>
    <lineage>
        <taxon>Bacteria</taxon>
        <taxon>Pseudomonadati</taxon>
        <taxon>Pseudomonadota</taxon>
        <taxon>Alphaproteobacteria</taxon>
        <taxon>Hyphomicrobiales</taxon>
        <taxon>Phyllobacteriaceae</taxon>
        <taxon>Mesorhizobium</taxon>
    </lineage>
</organism>
<dbReference type="AlphaFoldDB" id="A0A090F162"/>
<evidence type="ECO:0000313" key="2">
    <source>
        <dbReference type="Proteomes" id="UP000046373"/>
    </source>
</evidence>